<feature type="domain" description="VanZ-like" evidence="2">
    <location>
        <begin position="41"/>
        <end position="164"/>
    </location>
</feature>
<accession>A0ABD5IYM2</accession>
<dbReference type="EMBL" id="JARTLI010000038">
    <property type="protein sequence ID" value="MED5053072.1"/>
    <property type="molecule type" value="Genomic_DNA"/>
</dbReference>
<protein>
    <submittedName>
        <fullName evidence="3">VanZ family protein</fullName>
    </submittedName>
</protein>
<dbReference type="AlphaFoldDB" id="A0ABD5IYM2"/>
<feature type="transmembrane region" description="Helical" evidence="1">
    <location>
        <begin position="6"/>
        <end position="26"/>
    </location>
</feature>
<dbReference type="InterPro" id="IPR053150">
    <property type="entry name" value="Teicoplanin_resist-assoc"/>
</dbReference>
<evidence type="ECO:0000313" key="4">
    <source>
        <dbReference type="Proteomes" id="UP001339962"/>
    </source>
</evidence>
<keyword evidence="1" id="KW-0472">Membrane</keyword>
<evidence type="ECO:0000259" key="2">
    <source>
        <dbReference type="Pfam" id="PF04892"/>
    </source>
</evidence>
<evidence type="ECO:0000256" key="1">
    <source>
        <dbReference type="SAM" id="Phobius"/>
    </source>
</evidence>
<feature type="transmembrane region" description="Helical" evidence="1">
    <location>
        <begin position="114"/>
        <end position="136"/>
    </location>
</feature>
<reference evidence="3 4" key="1">
    <citation type="submission" date="2023-03" db="EMBL/GenBank/DDBJ databases">
        <title>Bacillus Genome Sequencing.</title>
        <authorList>
            <person name="Dunlap C."/>
        </authorList>
    </citation>
    <scope>NUCLEOTIDE SEQUENCE [LARGE SCALE GENOMIC DNA]</scope>
    <source>
        <strain evidence="3 4">NRS-38</strain>
    </source>
</reference>
<proteinExistence type="predicted"/>
<dbReference type="PANTHER" id="PTHR36834">
    <property type="entry name" value="MEMBRANE PROTEIN-RELATED"/>
    <property type="match status" value="1"/>
</dbReference>
<dbReference type="RefSeq" id="WP_183187172.1">
    <property type="nucleotide sequence ID" value="NZ_JACIDF010000014.1"/>
</dbReference>
<dbReference type="InterPro" id="IPR006976">
    <property type="entry name" value="VanZ-like"/>
</dbReference>
<feature type="transmembrane region" description="Helical" evidence="1">
    <location>
        <begin position="89"/>
        <end position="107"/>
    </location>
</feature>
<keyword evidence="1" id="KW-0812">Transmembrane</keyword>
<gene>
    <name evidence="3" type="ORF">P9850_14815</name>
</gene>
<dbReference type="PANTHER" id="PTHR36834:SF1">
    <property type="entry name" value="INTEGRAL MEMBRANE PROTEIN"/>
    <property type="match status" value="1"/>
</dbReference>
<organism evidence="3 4">
    <name type="scientific">Anoxybacteroides rupiense</name>
    <dbReference type="NCBI Taxonomy" id="311460"/>
    <lineage>
        <taxon>Bacteria</taxon>
        <taxon>Bacillati</taxon>
        <taxon>Bacillota</taxon>
        <taxon>Bacilli</taxon>
        <taxon>Bacillales</taxon>
        <taxon>Anoxybacillaceae</taxon>
        <taxon>Anoxybacteroides</taxon>
    </lineage>
</organism>
<comment type="caution">
    <text evidence="3">The sequence shown here is derived from an EMBL/GenBank/DDBJ whole genome shotgun (WGS) entry which is preliminary data.</text>
</comment>
<feature type="transmembrane region" description="Helical" evidence="1">
    <location>
        <begin position="33"/>
        <end position="52"/>
    </location>
</feature>
<name>A0ABD5IYM2_9BACL</name>
<dbReference type="Pfam" id="PF04892">
    <property type="entry name" value="VanZ"/>
    <property type="match status" value="1"/>
</dbReference>
<feature type="transmembrane region" description="Helical" evidence="1">
    <location>
        <begin position="148"/>
        <end position="169"/>
    </location>
</feature>
<sequence>MLIDFDGSILIGAVLLWGFLIVLLKWKFKKTNLYLIFFSLFYIYLCNVLNYTQFPIILDPEMKKEIRQNVWRDANFIPFNLHKEDMKTSLLNILLTIPFGFGIPFIAKVNCKRIALLGVLLGICLECLQLIIALIVGFTFKYVDMNDVLFNFSGAILGYGLFQAFMILFKAWIHKGNIKLNPFLKYIYEINENERFLSR</sequence>
<dbReference type="Proteomes" id="UP001339962">
    <property type="component" value="Unassembled WGS sequence"/>
</dbReference>
<keyword evidence="1" id="KW-1133">Transmembrane helix</keyword>
<evidence type="ECO:0000313" key="3">
    <source>
        <dbReference type="EMBL" id="MED5053072.1"/>
    </source>
</evidence>